<feature type="transmembrane region" description="Helical" evidence="2">
    <location>
        <begin position="98"/>
        <end position="120"/>
    </location>
</feature>
<keyword evidence="2" id="KW-0812">Transmembrane</keyword>
<feature type="compositionally biased region" description="Low complexity" evidence="1">
    <location>
        <begin position="40"/>
        <end position="51"/>
    </location>
</feature>
<feature type="transmembrane region" description="Helical" evidence="2">
    <location>
        <begin position="140"/>
        <end position="160"/>
    </location>
</feature>
<dbReference type="Proteomes" id="UP000233256">
    <property type="component" value="Unassembled WGS sequence"/>
</dbReference>
<dbReference type="Pfam" id="PF02517">
    <property type="entry name" value="Rce1-like"/>
    <property type="match status" value="1"/>
</dbReference>
<feature type="transmembrane region" description="Helical" evidence="2">
    <location>
        <begin position="203"/>
        <end position="220"/>
    </location>
</feature>
<dbReference type="InterPro" id="IPR003675">
    <property type="entry name" value="Rce1/LyrA-like_dom"/>
</dbReference>
<accession>A0A2N1PLT7</accession>
<gene>
    <name evidence="4" type="ORF">CVV64_14980</name>
</gene>
<reference evidence="4 5" key="1">
    <citation type="journal article" date="2017" name="ISME J.">
        <title>Potential for microbial H2 and metal transformations associated with novel bacteria and archaea in deep terrestrial subsurface sediments.</title>
        <authorList>
            <person name="Hernsdorf A.W."/>
            <person name="Amano Y."/>
            <person name="Miyakawa K."/>
            <person name="Ise K."/>
            <person name="Suzuki Y."/>
            <person name="Anantharaman K."/>
            <person name="Probst A."/>
            <person name="Burstein D."/>
            <person name="Thomas B.C."/>
            <person name="Banfield J.F."/>
        </authorList>
    </citation>
    <scope>NUCLEOTIDE SEQUENCE [LARGE SCALE GENOMIC DNA]</scope>
    <source>
        <strain evidence="4">HGW-Wallbacteria-1</strain>
    </source>
</reference>
<feature type="region of interest" description="Disordered" evidence="1">
    <location>
        <begin position="1"/>
        <end position="88"/>
    </location>
</feature>
<keyword evidence="2" id="KW-0472">Membrane</keyword>
<evidence type="ECO:0000256" key="2">
    <source>
        <dbReference type="SAM" id="Phobius"/>
    </source>
</evidence>
<dbReference type="EMBL" id="PGXC01000021">
    <property type="protein sequence ID" value="PKK89290.1"/>
    <property type="molecule type" value="Genomic_DNA"/>
</dbReference>
<feature type="transmembrane region" description="Helical" evidence="2">
    <location>
        <begin position="232"/>
        <end position="260"/>
    </location>
</feature>
<evidence type="ECO:0000259" key="3">
    <source>
        <dbReference type="Pfam" id="PF02517"/>
    </source>
</evidence>
<evidence type="ECO:0000256" key="1">
    <source>
        <dbReference type="SAM" id="MobiDB-lite"/>
    </source>
</evidence>
<proteinExistence type="predicted"/>
<comment type="caution">
    <text evidence="4">The sequence shown here is derived from an EMBL/GenBank/DDBJ whole genome shotgun (WGS) entry which is preliminary data.</text>
</comment>
<evidence type="ECO:0000313" key="4">
    <source>
        <dbReference type="EMBL" id="PKK89290.1"/>
    </source>
</evidence>
<feature type="domain" description="CAAX prenyl protease 2/Lysostaphin resistance protein A-like" evidence="3">
    <location>
        <begin position="179"/>
        <end position="262"/>
    </location>
</feature>
<evidence type="ECO:0000313" key="5">
    <source>
        <dbReference type="Proteomes" id="UP000233256"/>
    </source>
</evidence>
<organism evidence="4 5">
    <name type="scientific">Candidatus Wallbacteria bacterium HGW-Wallbacteria-1</name>
    <dbReference type="NCBI Taxonomy" id="2013854"/>
    <lineage>
        <taxon>Bacteria</taxon>
        <taxon>Candidatus Walliibacteriota</taxon>
    </lineage>
</organism>
<name>A0A2N1PLT7_9BACT</name>
<sequence length="282" mass="30227">MTHHYPCHPCHPSRPFSHTGTHLPSDSRAECDPPAPPETPETSETSETPETNCPASAEPSQSRHRDSSEDSNSPTNDSSSRKPDFSEEPEGFKNLAKVMVFLFELSMLPAALLVCSLRGIPAGTMFASPIQPAPQAAAGAAIGLAAGIIVLLIVTRFKIFKGVLDMISEVQASVGLTHVQWAFLSLAAALGEETLFRGALQPLMGILLSSVLFILLHGYLTSKDSGMRIMGVLLFGLSCVLGLLFREMGMIAAISCHFFYDLTLTTGLMLTGNLPDPENQDS</sequence>
<feature type="transmembrane region" description="Helical" evidence="2">
    <location>
        <begin position="172"/>
        <end position="191"/>
    </location>
</feature>
<keyword evidence="2" id="KW-1133">Transmembrane helix</keyword>
<protein>
    <recommendedName>
        <fullName evidence="3">CAAX prenyl protease 2/Lysostaphin resistance protein A-like domain-containing protein</fullName>
    </recommendedName>
</protein>
<dbReference type="GO" id="GO:0004175">
    <property type="term" value="F:endopeptidase activity"/>
    <property type="evidence" value="ECO:0007669"/>
    <property type="project" value="UniProtKB-ARBA"/>
</dbReference>
<dbReference type="GO" id="GO:0080120">
    <property type="term" value="P:CAAX-box protein maturation"/>
    <property type="evidence" value="ECO:0007669"/>
    <property type="project" value="UniProtKB-ARBA"/>
</dbReference>
<dbReference type="AlphaFoldDB" id="A0A2N1PLT7"/>